<dbReference type="OrthoDB" id="9803824at2"/>
<comment type="caution">
    <text evidence="3">The sequence shown here is derived from an EMBL/GenBank/DDBJ whole genome shotgun (WGS) entry which is preliminary data.</text>
</comment>
<keyword evidence="1" id="KW-0175">Coiled coil</keyword>
<dbReference type="STRING" id="336566.ABB30_09535"/>
<reference evidence="3 4" key="1">
    <citation type="submission" date="2015-05" db="EMBL/GenBank/DDBJ databases">
        <title>Genome sequencing and analysis of members of genus Stenotrophomonas.</title>
        <authorList>
            <person name="Patil P.P."/>
            <person name="Midha S."/>
            <person name="Patil P.B."/>
        </authorList>
    </citation>
    <scope>NUCLEOTIDE SEQUENCE [LARGE SCALE GENOMIC DNA]</scope>
    <source>
        <strain evidence="3 4">DSM 24757</strain>
    </source>
</reference>
<dbReference type="InterPro" id="IPR000160">
    <property type="entry name" value="GGDEF_dom"/>
</dbReference>
<dbReference type="AlphaFoldDB" id="A0A0R0DE32"/>
<dbReference type="Pfam" id="PF00990">
    <property type="entry name" value="GGDEF"/>
    <property type="match status" value="1"/>
</dbReference>
<accession>A0A0R0DE32</accession>
<gene>
    <name evidence="3" type="ORF">ABB30_09535</name>
</gene>
<evidence type="ECO:0000313" key="4">
    <source>
        <dbReference type="Proteomes" id="UP000050956"/>
    </source>
</evidence>
<evidence type="ECO:0000313" key="3">
    <source>
        <dbReference type="EMBL" id="KRG76554.1"/>
    </source>
</evidence>
<dbReference type="PATRIC" id="fig|336566.3.peg.1327"/>
<organism evidence="3 4">
    <name type="scientific">Stenotrophomonas ginsengisoli</name>
    <dbReference type="NCBI Taxonomy" id="336566"/>
    <lineage>
        <taxon>Bacteria</taxon>
        <taxon>Pseudomonadati</taxon>
        <taxon>Pseudomonadota</taxon>
        <taxon>Gammaproteobacteria</taxon>
        <taxon>Lysobacterales</taxon>
        <taxon>Lysobacteraceae</taxon>
        <taxon>Stenotrophomonas</taxon>
    </lineage>
</organism>
<sequence length="501" mass="54954">MPEQRTSTPPLRAGLHGLFRPRAGSTDAAPVAVNGHERVVQASREMLERRFAGLNHPEALLLAFADGLAGLGGELADMGLRLQAACNESDWSRSGRLLRQLLDKYIRTIETGNGCGHTSGERLRDLSVNLLDNMALSLQPASLAEQAELLADGLRQWQPGLPLETLEQELRLFDQQLQHNGHAAQEQRTLLLSLFALLLDNISQLLSPDSWLYAELQTVMPLLDAPHDPAQLQQALQSLRQASYRQGMLQQGLEQASSALEHFTPQLAGCWSEFGLGAGGEQYLDRVRALPQALGQARNGNDLVGLLNTLVKDTVQLQQQFSQLQSQYQQTEQALEQARARLQELDAQARQRPSGTDALTGLAAEGQLDALVATQLAQMPVLNLGLIAIQGLQQCHRLLGRKAGQQLQQQLASALQPLLHADEQLLRLSEGLFVMLLPGASLLAAQDRLMSLRRELASHVQVPRWRASVMRWHTALSVDQHLDRLEAVLPSDGSEAGVELV</sequence>
<keyword evidence="4" id="KW-1185">Reference proteome</keyword>
<evidence type="ECO:0000256" key="1">
    <source>
        <dbReference type="SAM" id="Coils"/>
    </source>
</evidence>
<feature type="coiled-coil region" evidence="1">
    <location>
        <begin position="314"/>
        <end position="352"/>
    </location>
</feature>
<proteinExistence type="predicted"/>
<evidence type="ECO:0000259" key="2">
    <source>
        <dbReference type="Pfam" id="PF00990"/>
    </source>
</evidence>
<dbReference type="Proteomes" id="UP000050956">
    <property type="component" value="Unassembled WGS sequence"/>
</dbReference>
<dbReference type="EMBL" id="LDJM01000022">
    <property type="protein sequence ID" value="KRG76554.1"/>
    <property type="molecule type" value="Genomic_DNA"/>
</dbReference>
<dbReference type="RefSeq" id="WP_057638077.1">
    <property type="nucleotide sequence ID" value="NZ_LDJM01000022.1"/>
</dbReference>
<dbReference type="InterPro" id="IPR029787">
    <property type="entry name" value="Nucleotide_cyclase"/>
</dbReference>
<feature type="domain" description="GGDEF" evidence="2">
    <location>
        <begin position="356"/>
        <end position="457"/>
    </location>
</feature>
<dbReference type="Gene3D" id="3.30.70.270">
    <property type="match status" value="1"/>
</dbReference>
<dbReference type="SUPFAM" id="SSF55073">
    <property type="entry name" value="Nucleotide cyclase"/>
    <property type="match status" value="1"/>
</dbReference>
<name>A0A0R0DE32_9GAMM</name>
<protein>
    <recommendedName>
        <fullName evidence="2">GGDEF domain-containing protein</fullName>
    </recommendedName>
</protein>
<dbReference type="InterPro" id="IPR043128">
    <property type="entry name" value="Rev_trsase/Diguanyl_cyclase"/>
</dbReference>